<organism evidence="1 3">
    <name type="scientific">Rozella allomycis (strain CSF55)</name>
    <dbReference type="NCBI Taxonomy" id="988480"/>
    <lineage>
        <taxon>Eukaryota</taxon>
        <taxon>Fungi</taxon>
        <taxon>Fungi incertae sedis</taxon>
        <taxon>Cryptomycota</taxon>
        <taxon>Cryptomycota incertae sedis</taxon>
        <taxon>Rozella</taxon>
    </lineage>
</organism>
<dbReference type="OrthoDB" id="8249012at2759"/>
<evidence type="ECO:0000313" key="3">
    <source>
        <dbReference type="Proteomes" id="UP000030755"/>
    </source>
</evidence>
<gene>
    <name evidence="1" type="ORF">O9G_004946</name>
    <name evidence="2" type="ORF">ROZALSC1DRAFT_29185</name>
</gene>
<dbReference type="EMBL" id="KE561371">
    <property type="protein sequence ID" value="EPZ30809.1"/>
    <property type="molecule type" value="Genomic_DNA"/>
</dbReference>
<dbReference type="HOGENOM" id="CLU_1482801_0_0_1"/>
<dbReference type="Proteomes" id="UP000281549">
    <property type="component" value="Unassembled WGS sequence"/>
</dbReference>
<sequence length="182" mass="21563">MTVVSVFHQRYKTTPQKAEKLEELNDWYTSAFPQLFEDNQVTVEDLKKITEWKMLYRPGLLKQLDRNSEEDVREVMMKLKKLLKEDEEDWEFVENVLNEVSRLKGVGPATASAIVSAVSGNFAFMSDEIAEQLLQKKNIKYTMDEYRQIWSKLKENKGERTIKECAEDLWREELRKKYEIGK</sequence>
<reference evidence="4" key="2">
    <citation type="journal article" date="2018" name="Nat. Microbiol.">
        <title>Leveraging single-cell genomics to expand the fungal tree of life.</title>
        <authorList>
            <person name="Ahrendt S.R."/>
            <person name="Quandt C.A."/>
            <person name="Ciobanu D."/>
            <person name="Clum A."/>
            <person name="Salamov A."/>
            <person name="Andreopoulos B."/>
            <person name="Cheng J.F."/>
            <person name="Woyke T."/>
            <person name="Pelin A."/>
            <person name="Henrissat B."/>
            <person name="Reynolds N.K."/>
            <person name="Benny G.L."/>
            <person name="Smith M.E."/>
            <person name="James T.Y."/>
            <person name="Grigoriev I.V."/>
        </authorList>
    </citation>
    <scope>NUCLEOTIDE SEQUENCE [LARGE SCALE GENOMIC DNA]</scope>
    <source>
        <strain evidence="4">CSF55</strain>
    </source>
</reference>
<accession>A0A075AMG1</accession>
<evidence type="ECO:0000313" key="1">
    <source>
        <dbReference type="EMBL" id="EPZ30809.1"/>
    </source>
</evidence>
<reference evidence="2" key="3">
    <citation type="submission" date="2018-08" db="EMBL/GenBank/DDBJ databases">
        <title>Leveraging single-cell genomics to expand the Fungal Tree of Life.</title>
        <authorList>
            <consortium name="DOE Joint Genome Institute"/>
            <person name="Ahrendt S.R."/>
            <person name="Quandt C.A."/>
            <person name="Ciobanu D."/>
            <person name="Clum A."/>
            <person name="Salamov A."/>
            <person name="Andreopoulos B."/>
            <person name="Cheng J.-F."/>
            <person name="Woyke T."/>
            <person name="Pelin A."/>
            <person name="Henrissat B."/>
            <person name="Reynolds N."/>
            <person name="Benny G.L."/>
            <person name="Smith M.E."/>
            <person name="James T.Y."/>
            <person name="Grigoriev I.V."/>
        </authorList>
    </citation>
    <scope>NUCLEOTIDE SEQUENCE</scope>
    <source>
        <strain evidence="2">CSF55</strain>
    </source>
</reference>
<name>A0A075AMG1_ROZAC</name>
<proteinExistence type="predicted"/>
<dbReference type="EMBL" id="ML005273">
    <property type="protein sequence ID" value="RKP19191.1"/>
    <property type="molecule type" value="Genomic_DNA"/>
</dbReference>
<dbReference type="Proteomes" id="UP000030755">
    <property type="component" value="Unassembled WGS sequence"/>
</dbReference>
<dbReference type="AlphaFoldDB" id="A0A075AMG1"/>
<dbReference type="PANTHER" id="PTHR21521">
    <property type="entry name" value="AMUN, ISOFORM A"/>
    <property type="match status" value="1"/>
</dbReference>
<dbReference type="PANTHER" id="PTHR21521:SF0">
    <property type="entry name" value="AMUN, ISOFORM A"/>
    <property type="match status" value="1"/>
</dbReference>
<protein>
    <submittedName>
        <fullName evidence="1">Uncharacterized protein</fullName>
    </submittedName>
</protein>
<evidence type="ECO:0000313" key="4">
    <source>
        <dbReference type="Proteomes" id="UP000281549"/>
    </source>
</evidence>
<reference evidence="1 3" key="1">
    <citation type="journal article" date="2013" name="Curr. Biol.">
        <title>Shared signatures of parasitism and phylogenomics unite Cryptomycota and microsporidia.</title>
        <authorList>
            <person name="James T.Y."/>
            <person name="Pelin A."/>
            <person name="Bonen L."/>
            <person name="Ahrendt S."/>
            <person name="Sain D."/>
            <person name="Corradi N."/>
            <person name="Stajich J.E."/>
        </authorList>
    </citation>
    <scope>NUCLEOTIDE SEQUENCE [LARGE SCALE GENOMIC DNA]</scope>
    <source>
        <strain evidence="1 3">CSF55</strain>
        <strain evidence="1 3">CSF55</strain>
    </source>
</reference>
<dbReference type="STRING" id="988480.A0A075AMG1"/>
<keyword evidence="3" id="KW-1185">Reference proteome</keyword>
<evidence type="ECO:0000313" key="2">
    <source>
        <dbReference type="EMBL" id="RKP19191.1"/>
    </source>
</evidence>